<name>A0A2N9E1H5_FAGSY</name>
<dbReference type="EMBL" id="OIVN01000022">
    <property type="protein sequence ID" value="SPC72737.1"/>
    <property type="molecule type" value="Genomic_DNA"/>
</dbReference>
<dbReference type="InterPro" id="IPR007321">
    <property type="entry name" value="Transposase_28"/>
</dbReference>
<accession>A0A2N9E1H5</accession>
<dbReference type="Pfam" id="PF04195">
    <property type="entry name" value="Transposase_28"/>
    <property type="match status" value="1"/>
</dbReference>
<sequence length="386" mass="43363">MLDSTGVSFGFPFVRLCQFVQKNHRRPDFSGFVSPDSVVFHTTKVLYPWVDQATREVKRLSRRMTRNVILEDRIQSEGSQANPASKAASSSDRSSPSSLIAGRDEPFATLGVPCTLPSLKDKAIKRICRNYQILDSVVLCLPELDEWTCSSSRDEVCFYKGALQAGLRFPMPPFIREFLEYLNISLAQLSPNAWRMIIGMMEYPVGEVIDDDSPRVPRQWGNPILAALKETVIDKGAEARVLRAANHPIRSSSSLLTPFNLELHSTVLKLQEFKDKGRETMICVLASVLPSPLPSSKKDKEKEIPVTTEVDPSCRLLIHDDPEVVISRMKHLITLNDTAFLVKKSPMELFRTTIHSFGKAFCEFAAYGTHVNLLNKRLAAMIKQPI</sequence>
<reference evidence="3" key="1">
    <citation type="submission" date="2018-02" db="EMBL/GenBank/DDBJ databases">
        <authorList>
            <person name="Cohen D.B."/>
            <person name="Kent A.D."/>
        </authorList>
    </citation>
    <scope>NUCLEOTIDE SEQUENCE</scope>
</reference>
<feature type="domain" description="Transposase (putative) gypsy type" evidence="2">
    <location>
        <begin position="156"/>
        <end position="198"/>
    </location>
</feature>
<evidence type="ECO:0000259" key="2">
    <source>
        <dbReference type="Pfam" id="PF04195"/>
    </source>
</evidence>
<evidence type="ECO:0000256" key="1">
    <source>
        <dbReference type="SAM" id="MobiDB-lite"/>
    </source>
</evidence>
<gene>
    <name evidence="3" type="ORF">FSB_LOCUS619</name>
</gene>
<protein>
    <recommendedName>
        <fullName evidence="2">Transposase (putative) gypsy type domain-containing protein</fullName>
    </recommendedName>
</protein>
<dbReference type="AlphaFoldDB" id="A0A2N9E1H5"/>
<proteinExistence type="predicted"/>
<feature type="compositionally biased region" description="Low complexity" evidence="1">
    <location>
        <begin position="84"/>
        <end position="101"/>
    </location>
</feature>
<organism evidence="3">
    <name type="scientific">Fagus sylvatica</name>
    <name type="common">Beechnut</name>
    <dbReference type="NCBI Taxonomy" id="28930"/>
    <lineage>
        <taxon>Eukaryota</taxon>
        <taxon>Viridiplantae</taxon>
        <taxon>Streptophyta</taxon>
        <taxon>Embryophyta</taxon>
        <taxon>Tracheophyta</taxon>
        <taxon>Spermatophyta</taxon>
        <taxon>Magnoliopsida</taxon>
        <taxon>eudicotyledons</taxon>
        <taxon>Gunneridae</taxon>
        <taxon>Pentapetalae</taxon>
        <taxon>rosids</taxon>
        <taxon>fabids</taxon>
        <taxon>Fagales</taxon>
        <taxon>Fagaceae</taxon>
        <taxon>Fagus</taxon>
    </lineage>
</organism>
<feature type="region of interest" description="Disordered" evidence="1">
    <location>
        <begin position="75"/>
        <end position="102"/>
    </location>
</feature>
<evidence type="ECO:0000313" key="3">
    <source>
        <dbReference type="EMBL" id="SPC72737.1"/>
    </source>
</evidence>